<dbReference type="PATRIC" id="fig|1141660.3.peg.2477"/>
<evidence type="ECO:0000313" key="1">
    <source>
        <dbReference type="EMBL" id="EKT55780.1"/>
    </source>
</evidence>
<dbReference type="Proteomes" id="UP000010290">
    <property type="component" value="Chromosome"/>
</dbReference>
<dbReference type="HOGENOM" id="CLU_157950_0_0_6"/>
<dbReference type="RefSeq" id="WP_008916249.1">
    <property type="nucleotide sequence ID" value="NZ_CM001773.1"/>
</dbReference>
<evidence type="ECO:0000313" key="2">
    <source>
        <dbReference type="Proteomes" id="UP000010290"/>
    </source>
</evidence>
<dbReference type="OrthoDB" id="6464017at2"/>
<name>K8WHR4_9GAMM</name>
<organism evidence="1 2">
    <name type="scientific">Providencia sneebia DSM 19967</name>
    <dbReference type="NCBI Taxonomy" id="1141660"/>
    <lineage>
        <taxon>Bacteria</taxon>
        <taxon>Pseudomonadati</taxon>
        <taxon>Pseudomonadota</taxon>
        <taxon>Gammaproteobacteria</taxon>
        <taxon>Enterobacterales</taxon>
        <taxon>Morganellaceae</taxon>
        <taxon>Providencia</taxon>
    </lineage>
</organism>
<sequence>MLKFTKENRLDLDALVTLEDYLRALAYCNASIIRIDAELDIKADKYPDWAIKARTARKHLNWQRRCVCDQLGVLKQQRKEVAYSERVIRNEILIDEFKKLLPHSEFMELVLAAEEKARVRLAASLETINESF</sequence>
<accession>K8WHR4</accession>
<comment type="caution">
    <text evidence="1">The sequence shown here is derived from an EMBL/GenBank/DDBJ whole genome shotgun (WGS) entry which is preliminary data.</text>
</comment>
<dbReference type="AlphaFoldDB" id="K8WHR4"/>
<proteinExistence type="predicted"/>
<dbReference type="EMBL" id="AKKN01000010">
    <property type="protein sequence ID" value="EKT55780.1"/>
    <property type="molecule type" value="Genomic_DNA"/>
</dbReference>
<protein>
    <submittedName>
        <fullName evidence="1">Uncharacterized protein</fullName>
    </submittedName>
</protein>
<reference evidence="1 2" key="1">
    <citation type="journal article" date="2012" name="BMC Genomics">
        <title>Comparative genomics of bacteria in the genus Providencia isolated from wild Drosophila melanogaster.</title>
        <authorList>
            <person name="Galac M.R."/>
            <person name="Lazzaro B.P."/>
        </authorList>
    </citation>
    <scope>NUCLEOTIDE SEQUENCE [LARGE SCALE GENOMIC DNA]</scope>
    <source>
        <strain evidence="1 2">DSM 19967</strain>
    </source>
</reference>
<keyword evidence="2" id="KW-1185">Reference proteome</keyword>
<gene>
    <name evidence="1" type="ORF">OO7_12424</name>
</gene>